<dbReference type="InterPro" id="IPR004557">
    <property type="entry name" value="PrmC-related"/>
</dbReference>
<dbReference type="PANTHER" id="PTHR45875:SF1">
    <property type="entry name" value="METHYLTRANSFERASE N6AMT1"/>
    <property type="match status" value="1"/>
</dbReference>
<dbReference type="NCBIfam" id="TIGR00537">
    <property type="entry name" value="hemK_rel_arch"/>
    <property type="match status" value="1"/>
</dbReference>
<keyword evidence="2 5" id="KW-0489">Methyltransferase</keyword>
<evidence type="ECO:0000256" key="1">
    <source>
        <dbReference type="ARBA" id="ARBA00006149"/>
    </source>
</evidence>
<dbReference type="GO" id="GO:0003676">
    <property type="term" value="F:nucleic acid binding"/>
    <property type="evidence" value="ECO:0007669"/>
    <property type="project" value="InterPro"/>
</dbReference>
<gene>
    <name evidence="5" type="primary">prmB</name>
    <name evidence="5" type="ORF">NCTC10821_02751</name>
</gene>
<dbReference type="Proteomes" id="UP000254978">
    <property type="component" value="Unassembled WGS sequence"/>
</dbReference>
<keyword evidence="6" id="KW-1185">Reference proteome</keyword>
<evidence type="ECO:0000256" key="4">
    <source>
        <dbReference type="ARBA" id="ARBA00022691"/>
    </source>
</evidence>
<evidence type="ECO:0000256" key="2">
    <source>
        <dbReference type="ARBA" id="ARBA00022603"/>
    </source>
</evidence>
<dbReference type="GO" id="GO:0008276">
    <property type="term" value="F:protein methyltransferase activity"/>
    <property type="evidence" value="ECO:0007669"/>
    <property type="project" value="TreeGrafter"/>
</dbReference>
<organism evidence="5 6">
    <name type="scientific">Mycolicibacterium tokaiense</name>
    <dbReference type="NCBI Taxonomy" id="39695"/>
    <lineage>
        <taxon>Bacteria</taxon>
        <taxon>Bacillati</taxon>
        <taxon>Actinomycetota</taxon>
        <taxon>Actinomycetes</taxon>
        <taxon>Mycobacteriales</taxon>
        <taxon>Mycobacteriaceae</taxon>
        <taxon>Mycolicibacterium</taxon>
    </lineage>
</organism>
<evidence type="ECO:0000313" key="6">
    <source>
        <dbReference type="Proteomes" id="UP000254978"/>
    </source>
</evidence>
<dbReference type="PROSITE" id="PS00092">
    <property type="entry name" value="N6_MTASE"/>
    <property type="match status" value="1"/>
</dbReference>
<dbReference type="EMBL" id="UGQT01000001">
    <property type="protein sequence ID" value="STZ59225.1"/>
    <property type="molecule type" value="Genomic_DNA"/>
</dbReference>
<dbReference type="SUPFAM" id="SSF53335">
    <property type="entry name" value="S-adenosyl-L-methionine-dependent methyltransferases"/>
    <property type="match status" value="1"/>
</dbReference>
<proteinExistence type="inferred from homology"/>
<comment type="similarity">
    <text evidence="1">Belongs to the eukaryotic/archaeal PrmC-related family.</text>
</comment>
<dbReference type="GO" id="GO:0008757">
    <property type="term" value="F:S-adenosylmethionine-dependent methyltransferase activity"/>
    <property type="evidence" value="ECO:0007669"/>
    <property type="project" value="TreeGrafter"/>
</dbReference>
<reference evidence="5 6" key="1">
    <citation type="submission" date="2018-06" db="EMBL/GenBank/DDBJ databases">
        <authorList>
            <consortium name="Pathogen Informatics"/>
            <person name="Doyle S."/>
        </authorList>
    </citation>
    <scope>NUCLEOTIDE SEQUENCE [LARGE SCALE GENOMIC DNA]</scope>
    <source>
        <strain evidence="5 6">NCTC10821</strain>
    </source>
</reference>
<dbReference type="GO" id="GO:0035657">
    <property type="term" value="C:eRF1 methyltransferase complex"/>
    <property type="evidence" value="ECO:0007669"/>
    <property type="project" value="TreeGrafter"/>
</dbReference>
<dbReference type="Gene3D" id="3.40.50.150">
    <property type="entry name" value="Vaccinia Virus protein VP39"/>
    <property type="match status" value="1"/>
</dbReference>
<keyword evidence="4" id="KW-0949">S-adenosyl-L-methionine</keyword>
<dbReference type="GO" id="GO:0032259">
    <property type="term" value="P:methylation"/>
    <property type="evidence" value="ECO:0007669"/>
    <property type="project" value="UniProtKB-KW"/>
</dbReference>
<protein>
    <submittedName>
        <fullName evidence="5">Putative methylase</fullName>
        <ecNumber evidence="5">2.1.1.-</ecNumber>
    </submittedName>
</protein>
<dbReference type="InterPro" id="IPR029063">
    <property type="entry name" value="SAM-dependent_MTases_sf"/>
</dbReference>
<keyword evidence="3 5" id="KW-0808">Transferase</keyword>
<dbReference type="PANTHER" id="PTHR45875">
    <property type="entry name" value="METHYLTRANSFERASE N6AMT1"/>
    <property type="match status" value="1"/>
</dbReference>
<dbReference type="InterPro" id="IPR002052">
    <property type="entry name" value="DNA_methylase_N6_adenine_CS"/>
</dbReference>
<dbReference type="AlphaFoldDB" id="A0A378THA8"/>
<name>A0A378THA8_9MYCO</name>
<dbReference type="InterPro" id="IPR052190">
    <property type="entry name" value="Euk-Arch_PrmC-MTase"/>
</dbReference>
<dbReference type="EC" id="2.1.1.-" evidence="5"/>
<sequence length="230" mass="23962">MTVMLPDTRRPIVAAAGVYRPQEDSRLLIDTLERSTVVVGRRVADLCTGSGIVAIAAAELGAESVTAWDISEPAVLCARRNADAAGVAVDVRLGAFDGALADGPYDVVVTNPPYVPTSSGAGIDVPSGADPAWSWDGGDDGRAIVDPLCAIAPDLLADGGTMLMVQSEFTGVEQSVQALRDGGLSAEVIAWQLIPFGPVLSSHAGWLEQTGRLTGGRRTEELVVIRADKR</sequence>
<evidence type="ECO:0000256" key="3">
    <source>
        <dbReference type="ARBA" id="ARBA00022679"/>
    </source>
</evidence>
<dbReference type="CDD" id="cd02440">
    <property type="entry name" value="AdoMet_MTases"/>
    <property type="match status" value="1"/>
</dbReference>
<evidence type="ECO:0000313" key="5">
    <source>
        <dbReference type="EMBL" id="STZ59225.1"/>
    </source>
</evidence>
<dbReference type="PRINTS" id="PR00507">
    <property type="entry name" value="N12N6MTFRASE"/>
</dbReference>
<accession>A0A378THA8</accession>
<dbReference type="Pfam" id="PF06325">
    <property type="entry name" value="PrmA"/>
    <property type="match status" value="1"/>
</dbReference>